<proteinExistence type="predicted"/>
<dbReference type="Proteomes" id="UP000558688">
    <property type="component" value="Unassembled WGS sequence"/>
</dbReference>
<evidence type="ECO:0000259" key="2">
    <source>
        <dbReference type="Pfam" id="PF08546"/>
    </source>
</evidence>
<dbReference type="InterPro" id="IPR013752">
    <property type="entry name" value="KPA_reductase"/>
</dbReference>
<evidence type="ECO:0000259" key="1">
    <source>
        <dbReference type="Pfam" id="PF02558"/>
    </source>
</evidence>
<dbReference type="GO" id="GO:0005737">
    <property type="term" value="C:cytoplasm"/>
    <property type="evidence" value="ECO:0007669"/>
    <property type="project" value="TreeGrafter"/>
</dbReference>
<dbReference type="AlphaFoldDB" id="A0A8H5EIZ7"/>
<name>A0A8H5EIZ7_FUSOX</name>
<evidence type="ECO:0008006" key="5">
    <source>
        <dbReference type="Google" id="ProtNLM"/>
    </source>
</evidence>
<feature type="domain" description="Ketopantoate reductase C-terminal" evidence="2">
    <location>
        <begin position="197"/>
        <end position="260"/>
    </location>
</feature>
<dbReference type="Pfam" id="PF02558">
    <property type="entry name" value="ApbA"/>
    <property type="match status" value="1"/>
</dbReference>
<gene>
    <name evidence="3" type="ORF">FOXYS1_6862</name>
</gene>
<accession>A0A8H5EIZ7</accession>
<dbReference type="InterPro" id="IPR013328">
    <property type="entry name" value="6PGD_dom2"/>
</dbReference>
<dbReference type="InterPro" id="IPR008927">
    <property type="entry name" value="6-PGluconate_DH-like_C_sf"/>
</dbReference>
<dbReference type="Gene3D" id="3.40.50.720">
    <property type="entry name" value="NAD(P)-binding Rossmann-like Domain"/>
    <property type="match status" value="1"/>
</dbReference>
<dbReference type="InterPro" id="IPR013332">
    <property type="entry name" value="KPR_N"/>
</dbReference>
<dbReference type="PANTHER" id="PTHR21708:SF30">
    <property type="entry name" value="2-DEHYDROPANTOATE 2-REDUCTASE-RELATED"/>
    <property type="match status" value="1"/>
</dbReference>
<comment type="caution">
    <text evidence="3">The sequence shown here is derived from an EMBL/GenBank/DDBJ whole genome shotgun (WGS) entry which is preliminary data.</text>
</comment>
<dbReference type="EMBL" id="JAAFOW010001087">
    <property type="protein sequence ID" value="KAF5262414.1"/>
    <property type="molecule type" value="Genomic_DNA"/>
</dbReference>
<evidence type="ECO:0000313" key="3">
    <source>
        <dbReference type="EMBL" id="KAF5262414.1"/>
    </source>
</evidence>
<dbReference type="PANTHER" id="PTHR21708">
    <property type="entry name" value="PROBABLE 2-DEHYDROPANTOATE 2-REDUCTASE"/>
    <property type="match status" value="1"/>
</dbReference>
<dbReference type="InterPro" id="IPR036291">
    <property type="entry name" value="NAD(P)-bd_dom_sf"/>
</dbReference>
<dbReference type="PROSITE" id="PS51257">
    <property type="entry name" value="PROKAR_LIPOPROTEIN"/>
    <property type="match status" value="1"/>
</dbReference>
<organism evidence="3 4">
    <name type="scientific">Fusarium oxysporum</name>
    <name type="common">Fusarium vascular wilt</name>
    <dbReference type="NCBI Taxonomy" id="5507"/>
    <lineage>
        <taxon>Eukaryota</taxon>
        <taxon>Fungi</taxon>
        <taxon>Dikarya</taxon>
        <taxon>Ascomycota</taxon>
        <taxon>Pezizomycotina</taxon>
        <taxon>Sordariomycetes</taxon>
        <taxon>Hypocreomycetidae</taxon>
        <taxon>Hypocreales</taxon>
        <taxon>Nectriaceae</taxon>
        <taxon>Fusarium</taxon>
        <taxon>Fusarium oxysporum species complex</taxon>
    </lineage>
</organism>
<dbReference type="Pfam" id="PF08546">
    <property type="entry name" value="ApbA_C"/>
    <property type="match status" value="1"/>
</dbReference>
<dbReference type="InterPro" id="IPR051402">
    <property type="entry name" value="KPR-Related"/>
</dbReference>
<feature type="domain" description="Ketopantoate reductase N-terminal" evidence="1">
    <location>
        <begin position="6"/>
        <end position="164"/>
    </location>
</feature>
<dbReference type="SUPFAM" id="SSF48179">
    <property type="entry name" value="6-phosphogluconate dehydrogenase C-terminal domain-like"/>
    <property type="match status" value="1"/>
</dbReference>
<protein>
    <recommendedName>
        <fullName evidence="5">2-dehydropantoate 2-reductase</fullName>
    </recommendedName>
</protein>
<dbReference type="SUPFAM" id="SSF51735">
    <property type="entry name" value="NAD(P)-binding Rossmann-fold domains"/>
    <property type="match status" value="1"/>
</dbReference>
<dbReference type="Gene3D" id="1.10.1040.10">
    <property type="entry name" value="N-(1-d-carboxylethyl)-l-norvaline Dehydrogenase, domain 2"/>
    <property type="match status" value="1"/>
</dbReference>
<evidence type="ECO:0000313" key="4">
    <source>
        <dbReference type="Proteomes" id="UP000558688"/>
    </source>
</evidence>
<sequence>MDKARILLVGCGGIGCIAALNLEFGGRAEVTAVLRSSYQIVKERGFTINSVDHGQIRGFRPTEILPSIPDVSKSGISPFDYVVCATKNIPVISTPVADIIRPAVTPGYTTILLLQNGLNIQVPVQEAFPDNVILSGISMCGSSEPKSGTIEHNLHDELRIGPFEDFGNAAERAKDLVARFNAGGRCTCHYDDNVTFSRWKKLLYNAVYNPVGALTRLDTGDMQLCPGLVDEVIRPGMKEIQAAAAAYGQELTDEMIEATIVTEPIDAHVSPTHDPPPFNSSLQTHHSHGPYVISFPYSDENIVLTLPQEQYIEVENLLGEPLRAAQARQVPTPILQNHYSLASSYQWKLHSKKIISEMK</sequence>
<reference evidence="3" key="1">
    <citation type="submission" date="2020-02" db="EMBL/GenBank/DDBJ databases">
        <title>Identification and distribution of gene clusters putatively required for synthesis of sphingolipid metabolism inhibitors in phylogenetically diverse species of the filamentous fungus Fusarium.</title>
        <authorList>
            <person name="Kim H.-S."/>
            <person name="Busman M."/>
            <person name="Brown D.W."/>
            <person name="Divon H."/>
            <person name="Uhlig S."/>
            <person name="Proctor R.H."/>
        </authorList>
    </citation>
    <scope>NUCLEOTIDE SEQUENCE [LARGE SCALE GENOMIC DNA]</scope>
    <source>
        <strain evidence="3">NRRL 39464</strain>
    </source>
</reference>